<dbReference type="GO" id="GO:1901678">
    <property type="term" value="P:iron coordination entity transport"/>
    <property type="evidence" value="ECO:0007669"/>
    <property type="project" value="UniProtKB-ARBA"/>
</dbReference>
<dbReference type="PANTHER" id="PTHR30532">
    <property type="entry name" value="IRON III DICITRATE-BINDING PERIPLASMIC PROTEIN"/>
    <property type="match status" value="1"/>
</dbReference>
<comment type="subcellular location">
    <subcellularLocation>
        <location evidence="1">Cell envelope</location>
    </subcellularLocation>
</comment>
<organism evidence="8 9">
    <name type="scientific">Bartonella apis</name>
    <dbReference type="NCBI Taxonomy" id="1686310"/>
    <lineage>
        <taxon>Bacteria</taxon>
        <taxon>Pseudomonadati</taxon>
        <taxon>Pseudomonadota</taxon>
        <taxon>Alphaproteobacteria</taxon>
        <taxon>Hyphomicrobiales</taxon>
        <taxon>Bartonellaceae</taxon>
        <taxon>Bartonella</taxon>
    </lineage>
</organism>
<keyword evidence="9" id="KW-1185">Reference proteome</keyword>
<dbReference type="Gene3D" id="3.40.50.1980">
    <property type="entry name" value="Nitrogenase molybdenum iron protein domain"/>
    <property type="match status" value="2"/>
</dbReference>
<keyword evidence="4" id="KW-0406">Ion transport</keyword>
<dbReference type="OrthoDB" id="9793175at2"/>
<evidence type="ECO:0000256" key="2">
    <source>
        <dbReference type="ARBA" id="ARBA00008814"/>
    </source>
</evidence>
<protein>
    <submittedName>
        <fullName evidence="8">Iron complex transport system substrate-binding protein</fullName>
    </submittedName>
</protein>
<dbReference type="RefSeq" id="WP_075870669.1">
    <property type="nucleotide sequence ID" value="NZ_CAMKXQ010000003.1"/>
</dbReference>
<comment type="caution">
    <text evidence="8">The sequence shown here is derived from an EMBL/GenBank/DDBJ whole genome shotgun (WGS) entry which is preliminary data.</text>
</comment>
<keyword evidence="4" id="KW-0408">Iron</keyword>
<dbReference type="Proteomes" id="UP000187344">
    <property type="component" value="Unassembled WGS sequence"/>
</dbReference>
<dbReference type="Pfam" id="PF01497">
    <property type="entry name" value="Peripla_BP_2"/>
    <property type="match status" value="1"/>
</dbReference>
<evidence type="ECO:0000256" key="6">
    <source>
        <dbReference type="SAM" id="SignalP"/>
    </source>
</evidence>
<feature type="signal peptide" evidence="6">
    <location>
        <begin position="1"/>
        <end position="20"/>
    </location>
</feature>
<gene>
    <name evidence="8" type="ORF">PEB0149_002450</name>
</gene>
<evidence type="ECO:0000256" key="1">
    <source>
        <dbReference type="ARBA" id="ARBA00004196"/>
    </source>
</evidence>
<evidence type="ECO:0000259" key="7">
    <source>
        <dbReference type="PROSITE" id="PS50983"/>
    </source>
</evidence>
<evidence type="ECO:0000256" key="5">
    <source>
        <dbReference type="ARBA" id="ARBA00022729"/>
    </source>
</evidence>
<dbReference type="InterPro" id="IPR002491">
    <property type="entry name" value="ABC_transptr_periplasmic_BD"/>
</dbReference>
<comment type="similarity">
    <text evidence="2">Belongs to the bacterial solute-binding protein 8 family.</text>
</comment>
<keyword evidence="4" id="KW-0410">Iron transport</keyword>
<evidence type="ECO:0000313" key="8">
    <source>
        <dbReference type="EMBL" id="OLY42833.1"/>
    </source>
</evidence>
<reference evidence="8 9" key="1">
    <citation type="submission" date="2016-12" db="EMBL/GenBank/DDBJ databases">
        <title>Comparative genomics of Bartonella apis.</title>
        <authorList>
            <person name="Engel P."/>
        </authorList>
    </citation>
    <scope>NUCLEOTIDE SEQUENCE [LARGE SCALE GENOMIC DNA]</scope>
    <source>
        <strain evidence="8 9">PEB0149</strain>
    </source>
</reference>
<dbReference type="AlphaFoldDB" id="A0A1R0F788"/>
<keyword evidence="5 6" id="KW-0732">Signal</keyword>
<dbReference type="EMBL" id="LXYT01000003">
    <property type="protein sequence ID" value="OLY42833.1"/>
    <property type="molecule type" value="Genomic_DNA"/>
</dbReference>
<proteinExistence type="inferred from homology"/>
<sequence length="320" mass="35237">MRIKYSGALIAILLSTIFTAAEAREVVDTMGRNVNIPDHPERVVVMSEPAIAVPMIELGVTPVGSFGRADDGTYQVGADFIDILFGPNQKKPQGIGNNRQVDLEKLYSMKPDLIIGTEFDVDKVKQLSSVAPVYMQHYTTGHLDNFAIEENLAKLFGKEDTFQNLKAKYVEDVQETKKQLPESLANKTYLPVIIMDQINIVGEGIGVSQPLNDLGMKPFEVSKDATHSDGSPKIVLPISAETFGSLNPDILVVIINWGAPDKSASATREALNKLVPGWENYMKPAREGRVIYLDGSKVFTPGFVSAHYTLSEVRNWAKTR</sequence>
<dbReference type="PROSITE" id="PS50983">
    <property type="entry name" value="FE_B12_PBP"/>
    <property type="match status" value="1"/>
</dbReference>
<dbReference type="SUPFAM" id="SSF53807">
    <property type="entry name" value="Helical backbone' metal receptor"/>
    <property type="match status" value="1"/>
</dbReference>
<feature type="domain" description="Fe/B12 periplasmic-binding" evidence="7">
    <location>
        <begin position="43"/>
        <end position="320"/>
    </location>
</feature>
<keyword evidence="3" id="KW-0813">Transport</keyword>
<name>A0A1R0F788_9HYPH</name>
<evidence type="ECO:0000256" key="3">
    <source>
        <dbReference type="ARBA" id="ARBA00022448"/>
    </source>
</evidence>
<feature type="chain" id="PRO_5012028441" evidence="6">
    <location>
        <begin position="21"/>
        <end position="320"/>
    </location>
</feature>
<dbReference type="InterPro" id="IPR051313">
    <property type="entry name" value="Bact_iron-sidero_bind"/>
</dbReference>
<dbReference type="PANTHER" id="PTHR30532:SF1">
    <property type="entry name" value="IRON(3+)-HYDROXAMATE-BINDING PROTEIN FHUD"/>
    <property type="match status" value="1"/>
</dbReference>
<dbReference type="GO" id="GO:0030288">
    <property type="term" value="C:outer membrane-bounded periplasmic space"/>
    <property type="evidence" value="ECO:0007669"/>
    <property type="project" value="TreeGrafter"/>
</dbReference>
<accession>A0A1R0F788</accession>
<evidence type="ECO:0000256" key="4">
    <source>
        <dbReference type="ARBA" id="ARBA00022496"/>
    </source>
</evidence>
<evidence type="ECO:0000313" key="9">
    <source>
        <dbReference type="Proteomes" id="UP000187344"/>
    </source>
</evidence>